<reference evidence="2" key="1">
    <citation type="submission" date="2020-08" db="EMBL/GenBank/DDBJ databases">
        <title>Genome public.</title>
        <authorList>
            <person name="Liu C."/>
            <person name="Sun Q."/>
        </authorList>
    </citation>
    <scope>NUCLEOTIDE SEQUENCE</scope>
    <source>
        <strain evidence="2">H8</strain>
    </source>
</reference>
<dbReference type="RefSeq" id="WP_249312777.1">
    <property type="nucleotide sequence ID" value="NZ_JACRSU010000003.1"/>
</dbReference>
<gene>
    <name evidence="2" type="ORF">H8698_08360</name>
</gene>
<keyword evidence="1" id="KW-0472">Membrane</keyword>
<organism evidence="2 3">
    <name type="scientific">Congzhengia minquanensis</name>
    <dbReference type="NCBI Taxonomy" id="2763657"/>
    <lineage>
        <taxon>Bacteria</taxon>
        <taxon>Bacillati</taxon>
        <taxon>Bacillota</taxon>
        <taxon>Clostridia</taxon>
        <taxon>Eubacteriales</taxon>
        <taxon>Oscillospiraceae</taxon>
        <taxon>Congzhengia</taxon>
    </lineage>
</organism>
<evidence type="ECO:0000256" key="1">
    <source>
        <dbReference type="SAM" id="Phobius"/>
    </source>
</evidence>
<proteinExistence type="predicted"/>
<comment type="caution">
    <text evidence="2">The sequence shown here is derived from an EMBL/GenBank/DDBJ whole genome shotgun (WGS) entry which is preliminary data.</text>
</comment>
<feature type="transmembrane region" description="Helical" evidence="1">
    <location>
        <begin position="64"/>
        <end position="90"/>
    </location>
</feature>
<keyword evidence="1" id="KW-1133">Transmembrane helix</keyword>
<dbReference type="AlphaFoldDB" id="A0A926DNK6"/>
<evidence type="ECO:0000313" key="2">
    <source>
        <dbReference type="EMBL" id="MBC8540982.1"/>
    </source>
</evidence>
<dbReference type="EMBL" id="JACRSU010000003">
    <property type="protein sequence ID" value="MBC8540982.1"/>
    <property type="molecule type" value="Genomic_DNA"/>
</dbReference>
<dbReference type="Gene3D" id="3.20.20.370">
    <property type="entry name" value="Glycoside hydrolase/deacetylase"/>
    <property type="match status" value="1"/>
</dbReference>
<evidence type="ECO:0000313" key="3">
    <source>
        <dbReference type="Proteomes" id="UP000611762"/>
    </source>
</evidence>
<name>A0A926DNK6_9FIRM</name>
<dbReference type="Proteomes" id="UP000611762">
    <property type="component" value="Unassembled WGS sequence"/>
</dbReference>
<keyword evidence="3" id="KW-1185">Reference proteome</keyword>
<sequence length="484" mass="53943">MSEPFDENNKGENLNNTGIYDFDDKYKETKYNDDIAGILKTANRESERSRALAAQRRKARKKRIITRLSIVIVAFLLVLTLVITGIVAAVRGIAGLFGGGKKDKPDIAQLVSSADLAAAGYDYDKAIDIIQSYGEKYEKKKELKAAILKYEDGKAKLVKFEDNTKIPHISFRTLVYDTSKAFDKDESADKYDRNMVTVTEFSKMLDSLYSRGYVLVDLNDIAKSSSDGFEFCDIYLPEGKKPLVLSQEDVSYYTSLKGDGFASKIVIGEDGLPACEYTDENGTVTTGAFDLVPILESFINKHPDFSYQGARATLAVTGYDGVLGYRTNPNGEGYQEGDIEKAKTVANRLKELGYTFASNSWAYTSYANNSLERLKTDTDRWETEVEPIVGSTNILIYAGGTDIVKSGEYKEDNEKFKYLKTKGFNIFCPANSNQSSVTMGNDYLRQGRRVIGGNELYYSADKLEDLFDVSKILDITRPVKNTVS</sequence>
<accession>A0A926DNK6</accession>
<keyword evidence="1" id="KW-0812">Transmembrane</keyword>
<protein>
    <submittedName>
        <fullName evidence="2">Polysaccharide deacetylase</fullName>
    </submittedName>
</protein>